<dbReference type="RefSeq" id="WP_003192985.1">
    <property type="nucleotide sequence ID" value="NZ_CP009691.1"/>
</dbReference>
<feature type="region of interest" description="Disordered" evidence="1">
    <location>
        <begin position="49"/>
        <end position="108"/>
    </location>
</feature>
<proteinExistence type="predicted"/>
<evidence type="ECO:0000313" key="3">
    <source>
        <dbReference type="EMBL" id="QQA13627.1"/>
    </source>
</evidence>
<evidence type="ECO:0000313" key="2">
    <source>
        <dbReference type="EMBL" id="PJN69509.1"/>
    </source>
</evidence>
<gene>
    <name evidence="2" type="ORF">BACWE_36100</name>
    <name evidence="3" type="ORF">I6G81_01790</name>
</gene>
<evidence type="ECO:0000313" key="5">
    <source>
        <dbReference type="Proteomes" id="UP000596196"/>
    </source>
</evidence>
<geneLocation type="plasmid" evidence="3 5">
    <name>unnamed2</name>
</geneLocation>
<sequence length="108" mass="11321">MKKIGLTIAGLAVLGITSLGLGHTNEIAKTKQKLIAVNIGDTWSPQRPDLAYSHGHTGGSPEYTHGEGWSPSYTHGEPWGIADGNTGAPAYDHGRPPAPTNTHGETII</sequence>
<name>A0AAP8GWE0_BACMY</name>
<organism evidence="2 4">
    <name type="scientific">Bacillus mycoides</name>
    <dbReference type="NCBI Taxonomy" id="1405"/>
    <lineage>
        <taxon>Bacteria</taxon>
        <taxon>Bacillati</taxon>
        <taxon>Bacillota</taxon>
        <taxon>Bacilli</taxon>
        <taxon>Bacillales</taxon>
        <taxon>Bacillaceae</taxon>
        <taxon>Bacillus</taxon>
        <taxon>Bacillus cereus group</taxon>
    </lineage>
</organism>
<evidence type="ECO:0000256" key="1">
    <source>
        <dbReference type="SAM" id="MobiDB-lite"/>
    </source>
</evidence>
<evidence type="ECO:0000313" key="4">
    <source>
        <dbReference type="Proteomes" id="UP000236165"/>
    </source>
</evidence>
<dbReference type="EMBL" id="MKZQ01000043">
    <property type="protein sequence ID" value="PJN69509.1"/>
    <property type="molecule type" value="Genomic_DNA"/>
</dbReference>
<reference evidence="2 4" key="1">
    <citation type="submission" date="2016-10" db="EMBL/GenBank/DDBJ databases">
        <title>Genome Sequence of Bacillus weihenstephanensis GM6LP.</title>
        <authorList>
            <person name="Poehlein A."/>
            <person name="Wemheuer F."/>
            <person name="Hollensteiner J."/>
            <person name="Wemheuer B."/>
        </authorList>
    </citation>
    <scope>NUCLEOTIDE SEQUENCE [LARGE SCALE GENOMIC DNA]</scope>
    <source>
        <strain evidence="2 4">GM6LP</strain>
    </source>
</reference>
<accession>A0AAP8GWE0</accession>
<dbReference type="AlphaFoldDB" id="A0AAP8GWE0"/>
<reference evidence="3 5" key="2">
    <citation type="submission" date="2020-12" db="EMBL/GenBank/DDBJ databases">
        <title>FDA dAtabase for Regulatory Grade micrObial Sequences (FDA-ARGOS): Supporting development and validation of Infectious Disease Dx tests.</title>
        <authorList>
            <person name="Nelson B."/>
            <person name="Plummer A."/>
            <person name="Tallon L."/>
            <person name="Sadzewicz L."/>
            <person name="Zhao X."/>
            <person name="Boylan J."/>
            <person name="Ott S."/>
            <person name="Bowen H."/>
            <person name="Vavikolanu K."/>
            <person name="Mehta A."/>
            <person name="Aluvathingal J."/>
            <person name="Nadendla S."/>
            <person name="Myers T."/>
            <person name="Yan Y."/>
            <person name="Sichtig H."/>
        </authorList>
    </citation>
    <scope>NUCLEOTIDE SEQUENCE [LARGE SCALE GENOMIC DNA]</scope>
    <source>
        <strain evidence="3 5">FDAARGOS_924</strain>
        <plasmid evidence="3 5">unnamed2</plasmid>
    </source>
</reference>
<protein>
    <submittedName>
        <fullName evidence="2">Uncharacterized protein</fullName>
    </submittedName>
</protein>
<keyword evidence="3" id="KW-0614">Plasmid</keyword>
<dbReference type="Proteomes" id="UP000236165">
    <property type="component" value="Unassembled WGS sequence"/>
</dbReference>
<dbReference type="EMBL" id="CP065876">
    <property type="protein sequence ID" value="QQA13627.1"/>
    <property type="molecule type" value="Genomic_DNA"/>
</dbReference>
<dbReference type="KEGG" id="bmyo:BG05_5764"/>
<keyword evidence="5" id="KW-1185">Reference proteome</keyword>
<dbReference type="Proteomes" id="UP000596196">
    <property type="component" value="Plasmid unnamed2"/>
</dbReference>